<comment type="caution">
    <text evidence="7">The sequence shown here is derived from an EMBL/GenBank/DDBJ whole genome shotgun (WGS) entry which is preliminary data.</text>
</comment>
<keyword evidence="3" id="KW-0378">Hydrolase</keyword>
<protein>
    <submittedName>
        <fullName evidence="7">NlpC/P60 family protein</fullName>
    </submittedName>
</protein>
<dbReference type="Gene3D" id="3.90.1720.10">
    <property type="entry name" value="endopeptidase domain like (from Nostoc punctiforme)"/>
    <property type="match status" value="1"/>
</dbReference>
<evidence type="ECO:0000256" key="5">
    <source>
        <dbReference type="SAM" id="SignalP"/>
    </source>
</evidence>
<dbReference type="Pfam" id="PF00877">
    <property type="entry name" value="NLPC_P60"/>
    <property type="match status" value="1"/>
</dbReference>
<reference evidence="7 8" key="1">
    <citation type="submission" date="2020-03" db="EMBL/GenBank/DDBJ databases">
        <title>Metagenomic, metatranscriptomic, and metabolomic analyses revealed the key microbes and metabolic features during the fermentation of ganjang, Korean traditional soy sauce.</title>
        <authorList>
            <person name="Chun B.H."/>
            <person name="Jeon C.O."/>
        </authorList>
    </citation>
    <scope>NUCLEOTIDE SEQUENCE [LARGE SCALE GENOMIC DNA]</scope>
    <source>
        <strain evidence="7 8">KG14</strain>
    </source>
</reference>
<sequence length="165" mass="18255">MKPIVKHTIIVALTALLLGGCASNQQLTSAQAPHYQPETSADSSGKTEKLWQIFERYQGTPYHYGGTTARGFDCSGFITTAYREGLGQHLPRSTSQMLRHGKVVQTENIKPGDVVFFRIAGKDQHAGIYMGDNRFIHASTSSGVIASELNGYYWQGRLSQARRFD</sequence>
<feature type="domain" description="NlpC/P60" evidence="6">
    <location>
        <begin position="44"/>
        <end position="165"/>
    </location>
</feature>
<dbReference type="PROSITE" id="PS51257">
    <property type="entry name" value="PROKAR_LIPOPROTEIN"/>
    <property type="match status" value="1"/>
</dbReference>
<accession>A0A851I0E8</accession>
<feature type="chain" id="PRO_5032378506" evidence="5">
    <location>
        <begin position="25"/>
        <end position="165"/>
    </location>
</feature>
<dbReference type="PANTHER" id="PTHR47053">
    <property type="entry name" value="MUREIN DD-ENDOPEPTIDASE MEPH-RELATED"/>
    <property type="match status" value="1"/>
</dbReference>
<evidence type="ECO:0000256" key="1">
    <source>
        <dbReference type="ARBA" id="ARBA00007074"/>
    </source>
</evidence>
<dbReference type="PANTHER" id="PTHR47053:SF1">
    <property type="entry name" value="MUREIN DD-ENDOPEPTIDASE MEPH-RELATED"/>
    <property type="match status" value="1"/>
</dbReference>
<dbReference type="EMBL" id="JABEVQ010000007">
    <property type="protein sequence ID" value="NWN92605.1"/>
    <property type="molecule type" value="Genomic_DNA"/>
</dbReference>
<evidence type="ECO:0000256" key="2">
    <source>
        <dbReference type="ARBA" id="ARBA00022670"/>
    </source>
</evidence>
<dbReference type="Proteomes" id="UP000536442">
    <property type="component" value="Unassembled WGS sequence"/>
</dbReference>
<evidence type="ECO:0000259" key="6">
    <source>
        <dbReference type="PROSITE" id="PS51935"/>
    </source>
</evidence>
<dbReference type="InterPro" id="IPR051202">
    <property type="entry name" value="Peptidase_C40"/>
</dbReference>
<dbReference type="AlphaFoldDB" id="A0A851I0E8"/>
<keyword evidence="8" id="KW-1185">Reference proteome</keyword>
<name>A0A851I0E8_9GAMM</name>
<evidence type="ECO:0000256" key="3">
    <source>
        <dbReference type="ARBA" id="ARBA00022801"/>
    </source>
</evidence>
<organism evidence="7 8">
    <name type="scientific">Marinobacter adhaerens</name>
    <dbReference type="NCBI Taxonomy" id="1033846"/>
    <lineage>
        <taxon>Bacteria</taxon>
        <taxon>Pseudomonadati</taxon>
        <taxon>Pseudomonadota</taxon>
        <taxon>Gammaproteobacteria</taxon>
        <taxon>Pseudomonadales</taxon>
        <taxon>Marinobacteraceae</taxon>
        <taxon>Marinobacter</taxon>
    </lineage>
</organism>
<dbReference type="GO" id="GO:0008234">
    <property type="term" value="F:cysteine-type peptidase activity"/>
    <property type="evidence" value="ECO:0007669"/>
    <property type="project" value="UniProtKB-KW"/>
</dbReference>
<keyword evidence="2" id="KW-0645">Protease</keyword>
<comment type="similarity">
    <text evidence="1">Belongs to the peptidase C40 family.</text>
</comment>
<dbReference type="InterPro" id="IPR038765">
    <property type="entry name" value="Papain-like_cys_pep_sf"/>
</dbReference>
<feature type="signal peptide" evidence="5">
    <location>
        <begin position="1"/>
        <end position="24"/>
    </location>
</feature>
<proteinExistence type="inferred from homology"/>
<evidence type="ECO:0000256" key="4">
    <source>
        <dbReference type="ARBA" id="ARBA00022807"/>
    </source>
</evidence>
<evidence type="ECO:0000313" key="8">
    <source>
        <dbReference type="Proteomes" id="UP000536442"/>
    </source>
</evidence>
<keyword evidence="5" id="KW-0732">Signal</keyword>
<dbReference type="InterPro" id="IPR000064">
    <property type="entry name" value="NLP_P60_dom"/>
</dbReference>
<dbReference type="SUPFAM" id="SSF54001">
    <property type="entry name" value="Cysteine proteinases"/>
    <property type="match status" value="1"/>
</dbReference>
<evidence type="ECO:0000313" key="7">
    <source>
        <dbReference type="EMBL" id="NWN92605.1"/>
    </source>
</evidence>
<dbReference type="GO" id="GO:0006508">
    <property type="term" value="P:proteolysis"/>
    <property type="evidence" value="ECO:0007669"/>
    <property type="project" value="UniProtKB-KW"/>
</dbReference>
<keyword evidence="4" id="KW-0788">Thiol protease</keyword>
<dbReference type="PROSITE" id="PS51935">
    <property type="entry name" value="NLPC_P60"/>
    <property type="match status" value="1"/>
</dbReference>
<gene>
    <name evidence="7" type="ORF">HLV39_14000</name>
</gene>